<keyword evidence="2" id="KW-0808">Transferase</keyword>
<dbReference type="Pfam" id="PF13657">
    <property type="entry name" value="Couple_hipA"/>
    <property type="match status" value="1"/>
</dbReference>
<dbReference type="Gene3D" id="1.10.1070.20">
    <property type="match status" value="1"/>
</dbReference>
<accession>A0ABU7V1R3</accession>
<dbReference type="InterPro" id="IPR017508">
    <property type="entry name" value="HipA_N1"/>
</dbReference>
<proteinExistence type="inferred from homology"/>
<protein>
    <submittedName>
        <fullName evidence="6">Type II toxin-antitoxin system HipA family toxin</fullName>
    </submittedName>
</protein>
<keyword evidence="3" id="KW-0418">Kinase</keyword>
<evidence type="ECO:0000256" key="1">
    <source>
        <dbReference type="ARBA" id="ARBA00010164"/>
    </source>
</evidence>
<dbReference type="PANTHER" id="PTHR37419:SF8">
    <property type="entry name" value="TOXIN YJJJ"/>
    <property type="match status" value="1"/>
</dbReference>
<evidence type="ECO:0000256" key="2">
    <source>
        <dbReference type="ARBA" id="ARBA00022679"/>
    </source>
</evidence>
<dbReference type="Pfam" id="PF07804">
    <property type="entry name" value="HipA_C"/>
    <property type="match status" value="1"/>
</dbReference>
<sequence>MTDATVRLWGRDVAAVSWLADRGVAAFQYMPAFVESGVRLAPLTMPLSSAVRQFPELPRASFYGLPGLLADSLPDRFGSALIDAWLAAQGRDSTSFNPVERLCYIGTRGMGALEFAPAILRGGTATQPVELDALRQLAADVLNDRRALVGELRGGDDRVALRQILRVGTSAGGARAKAVLAWNEHTGQFRSGQSESDEGFTQWILKFDGIANNRDKELADPQGFGRVEYACHLLALAAGVDMTPSRLHEEGGRAHFMTRRFDRDMQGRKLHMQSLAAMRHFDFNAAGAYSYEQAVETVLRLQLPAHDREQLVRRAFLNVLLRNQDDHVKNIAFLMNRAGEWRLAPAFDVTYAYNPQGLWTGRHQMTLAGKRDDFTVSDLLQFAAVAGIRRAAASRLLRELHAAVRRWPEFAEQAGVNGETMRTIHGALRLDLAPPSATVQ</sequence>
<gene>
    <name evidence="6" type="ORF">V3390_07145</name>
</gene>
<evidence type="ECO:0000313" key="7">
    <source>
        <dbReference type="Proteomes" id="UP001356170"/>
    </source>
</evidence>
<reference evidence="6 7" key="1">
    <citation type="submission" date="2024-01" db="EMBL/GenBank/DDBJ databases">
        <title>Novel species of the genus Luteimonas isolated from rivers.</title>
        <authorList>
            <person name="Lu H."/>
        </authorList>
    </citation>
    <scope>NUCLEOTIDE SEQUENCE [LARGE SCALE GENOMIC DNA]</scope>
    <source>
        <strain evidence="6 7">FXH3W</strain>
    </source>
</reference>
<evidence type="ECO:0000313" key="6">
    <source>
        <dbReference type="EMBL" id="MEF2156006.1"/>
    </source>
</evidence>
<organism evidence="6 7">
    <name type="scientific">Aquilutibacter rugosus</name>
    <dbReference type="NCBI Taxonomy" id="3115820"/>
    <lineage>
        <taxon>Bacteria</taxon>
        <taxon>Pseudomonadati</taxon>
        <taxon>Pseudomonadota</taxon>
        <taxon>Gammaproteobacteria</taxon>
        <taxon>Lysobacterales</taxon>
        <taxon>Lysobacteraceae</taxon>
        <taxon>Aquilutibacter</taxon>
    </lineage>
</organism>
<name>A0ABU7V1R3_9GAMM</name>
<feature type="domain" description="HipA-like C-terminal" evidence="4">
    <location>
        <begin position="169"/>
        <end position="407"/>
    </location>
</feature>
<comment type="caution">
    <text evidence="6">The sequence shown here is derived from an EMBL/GenBank/DDBJ whole genome shotgun (WGS) entry which is preliminary data.</text>
</comment>
<dbReference type="RefSeq" id="WP_331703941.1">
    <property type="nucleotide sequence ID" value="NZ_JAZHBO010000002.1"/>
</dbReference>
<comment type="similarity">
    <text evidence="1">Belongs to the HipA Ser/Thr kinase family.</text>
</comment>
<keyword evidence="7" id="KW-1185">Reference proteome</keyword>
<evidence type="ECO:0000259" key="4">
    <source>
        <dbReference type="Pfam" id="PF07804"/>
    </source>
</evidence>
<evidence type="ECO:0000256" key="3">
    <source>
        <dbReference type="ARBA" id="ARBA00022777"/>
    </source>
</evidence>
<dbReference type="PANTHER" id="PTHR37419">
    <property type="entry name" value="SERINE/THREONINE-PROTEIN KINASE TOXIN HIPA"/>
    <property type="match status" value="1"/>
</dbReference>
<evidence type="ECO:0000259" key="5">
    <source>
        <dbReference type="Pfam" id="PF13657"/>
    </source>
</evidence>
<dbReference type="InterPro" id="IPR052028">
    <property type="entry name" value="HipA_Ser/Thr_kinase"/>
</dbReference>
<dbReference type="Proteomes" id="UP001356170">
    <property type="component" value="Unassembled WGS sequence"/>
</dbReference>
<dbReference type="InterPro" id="IPR012893">
    <property type="entry name" value="HipA-like_C"/>
</dbReference>
<dbReference type="EMBL" id="JAZHBO010000002">
    <property type="protein sequence ID" value="MEF2156006.1"/>
    <property type="molecule type" value="Genomic_DNA"/>
</dbReference>
<feature type="domain" description="HipA N-terminal subdomain 1" evidence="5">
    <location>
        <begin position="5"/>
        <end position="115"/>
    </location>
</feature>